<dbReference type="Proteomes" id="UP000683428">
    <property type="component" value="Chromosome"/>
</dbReference>
<dbReference type="RefSeq" id="WP_216128239.1">
    <property type="nucleotide sequence ID" value="NZ_CP064782.1"/>
</dbReference>
<gene>
    <name evidence="2" type="ORF">Azoinq_14215</name>
</gene>
<dbReference type="AlphaFoldDB" id="A0A975SMS5"/>
<dbReference type="GO" id="GO:0035438">
    <property type="term" value="F:cyclic-di-GMP binding"/>
    <property type="evidence" value="ECO:0007669"/>
    <property type="project" value="InterPro"/>
</dbReference>
<evidence type="ECO:0000313" key="3">
    <source>
        <dbReference type="Proteomes" id="UP000683428"/>
    </source>
</evidence>
<feature type="domain" description="PilZ" evidence="1">
    <location>
        <begin position="17"/>
        <end position="110"/>
    </location>
</feature>
<evidence type="ECO:0000313" key="2">
    <source>
        <dbReference type="EMBL" id="QWT48956.1"/>
    </source>
</evidence>
<proteinExistence type="predicted"/>
<dbReference type="KEGG" id="aiq:Azoinq_14215"/>
<organism evidence="2 3">
    <name type="scientific">Azospira inquinata</name>
    <dbReference type="NCBI Taxonomy" id="2785627"/>
    <lineage>
        <taxon>Bacteria</taxon>
        <taxon>Pseudomonadati</taxon>
        <taxon>Pseudomonadota</taxon>
        <taxon>Betaproteobacteria</taxon>
        <taxon>Rhodocyclales</taxon>
        <taxon>Rhodocyclaceae</taxon>
        <taxon>Azospira</taxon>
    </lineage>
</organism>
<dbReference type="Pfam" id="PF07238">
    <property type="entry name" value="PilZ"/>
    <property type="match status" value="1"/>
</dbReference>
<sequence length="123" mass="13203">MYDPKAAPGGATRPSVLSLNINSKSALYAAYMPHLKNGGIFIPTNRHYQLGDEVFMLLSLMEDPTKLPIAGKVVWITPAGAQNSKAQGIGVLFNNDESGVEARRKIEGLLAGVMHSSRATHTI</sequence>
<keyword evidence="3" id="KW-1185">Reference proteome</keyword>
<protein>
    <submittedName>
        <fullName evidence="2">PilZ domain-containing protein</fullName>
    </submittedName>
</protein>
<accession>A0A975SMS5</accession>
<reference evidence="2" key="1">
    <citation type="submission" date="2020-11" db="EMBL/GenBank/DDBJ databases">
        <title>Azospira inquinata sp. nov.</title>
        <authorList>
            <person name="Moe W.M."/>
            <person name="Mikes M.C."/>
        </authorList>
    </citation>
    <scope>NUCLEOTIDE SEQUENCE</scope>
    <source>
        <strain evidence="2">Azo-3</strain>
    </source>
</reference>
<name>A0A975SMS5_9RHOO</name>
<dbReference type="EMBL" id="CP064782">
    <property type="protein sequence ID" value="QWT48956.1"/>
    <property type="molecule type" value="Genomic_DNA"/>
</dbReference>
<evidence type="ECO:0000259" key="1">
    <source>
        <dbReference type="Pfam" id="PF07238"/>
    </source>
</evidence>
<dbReference type="InterPro" id="IPR009875">
    <property type="entry name" value="PilZ_domain"/>
</dbReference>